<organism evidence="2 3">
    <name type="scientific">Oceanobacter antarcticus</name>
    <dbReference type="NCBI Taxonomy" id="3133425"/>
    <lineage>
        <taxon>Bacteria</taxon>
        <taxon>Pseudomonadati</taxon>
        <taxon>Pseudomonadota</taxon>
        <taxon>Gammaproteobacteria</taxon>
        <taxon>Oceanospirillales</taxon>
        <taxon>Oceanospirillaceae</taxon>
        <taxon>Oceanobacter</taxon>
    </lineage>
</organism>
<keyword evidence="3" id="KW-1185">Reference proteome</keyword>
<dbReference type="PANTHER" id="PTHR43852">
    <property type="entry name" value="NUCLEOTIDYLTRANSFERASE"/>
    <property type="match status" value="1"/>
</dbReference>
<comment type="caution">
    <text evidence="2">The sequence shown here is derived from an EMBL/GenBank/DDBJ whole genome shotgun (WGS) entry which is preliminary data.</text>
</comment>
<dbReference type="InterPro" id="IPR052930">
    <property type="entry name" value="TA_antitoxin_MntA"/>
</dbReference>
<accession>A0ABW8NNL1</accession>
<evidence type="ECO:0000313" key="3">
    <source>
        <dbReference type="Proteomes" id="UP001620597"/>
    </source>
</evidence>
<reference evidence="2 3" key="1">
    <citation type="submission" date="2024-03" db="EMBL/GenBank/DDBJ databases">
        <title>High-quality draft genome sequence of Oceanobacter sp. wDCs-4.</title>
        <authorList>
            <person name="Dong C."/>
        </authorList>
    </citation>
    <scope>NUCLEOTIDE SEQUENCE [LARGE SCALE GENOMIC DNA]</scope>
    <source>
        <strain evidence="3">wDCs-4</strain>
    </source>
</reference>
<dbReference type="Gene3D" id="3.30.460.10">
    <property type="entry name" value="Beta Polymerase, domain 2"/>
    <property type="match status" value="1"/>
</dbReference>
<evidence type="ECO:0000313" key="2">
    <source>
        <dbReference type="EMBL" id="MFK4754150.1"/>
    </source>
</evidence>
<dbReference type="InterPro" id="IPR041633">
    <property type="entry name" value="Polbeta"/>
</dbReference>
<protein>
    <submittedName>
        <fullName evidence="2">Nucleotidyltransferase domain-containing protein</fullName>
    </submittedName>
</protein>
<gene>
    <name evidence="2" type="ORF">WG929_17190</name>
</gene>
<dbReference type="PANTHER" id="PTHR43852:SF3">
    <property type="entry name" value="NUCLEOTIDYLTRANSFERASE"/>
    <property type="match status" value="1"/>
</dbReference>
<evidence type="ECO:0000259" key="1">
    <source>
        <dbReference type="Pfam" id="PF18765"/>
    </source>
</evidence>
<proteinExistence type="predicted"/>
<name>A0ABW8NNL1_9GAMM</name>
<dbReference type="Pfam" id="PF18765">
    <property type="entry name" value="Polbeta"/>
    <property type="match status" value="1"/>
</dbReference>
<sequence>MSFPEQKIIALAQQHPEVQVVWLYGSHAKGNAGAYSDIDLAVAFNPVHLANKLETRLRPELLADNWRQQLGLSDNGLSILDINQSPIPLAYSVISANRVLWSADKGRRLQEEARIMSMMELDYQSFSTTHNGGIHDR</sequence>
<dbReference type="NCBIfam" id="NF047752">
    <property type="entry name" value="MntA_antitoxin"/>
    <property type="match status" value="1"/>
</dbReference>
<dbReference type="SUPFAM" id="SSF81301">
    <property type="entry name" value="Nucleotidyltransferase"/>
    <property type="match status" value="1"/>
</dbReference>
<dbReference type="EMBL" id="JBBKTX010000025">
    <property type="protein sequence ID" value="MFK4754150.1"/>
    <property type="molecule type" value="Genomic_DNA"/>
</dbReference>
<dbReference type="InterPro" id="IPR043519">
    <property type="entry name" value="NT_sf"/>
</dbReference>
<dbReference type="RefSeq" id="WP_416207091.1">
    <property type="nucleotide sequence ID" value="NZ_JBBKTX010000025.1"/>
</dbReference>
<dbReference type="Proteomes" id="UP001620597">
    <property type="component" value="Unassembled WGS sequence"/>
</dbReference>
<feature type="domain" description="Polymerase beta nucleotidyltransferase" evidence="1">
    <location>
        <begin position="6"/>
        <end position="105"/>
    </location>
</feature>
<dbReference type="CDD" id="cd05403">
    <property type="entry name" value="NT_KNTase_like"/>
    <property type="match status" value="1"/>
</dbReference>